<name>A0A560DPF3_9BRAD</name>
<evidence type="ECO:0000313" key="2">
    <source>
        <dbReference type="EMBL" id="TWA98986.1"/>
    </source>
</evidence>
<proteinExistence type="predicted"/>
<keyword evidence="1" id="KW-0472">Membrane</keyword>
<keyword evidence="1" id="KW-0812">Transmembrane</keyword>
<evidence type="ECO:0000313" key="3">
    <source>
        <dbReference type="Proteomes" id="UP000319949"/>
    </source>
</evidence>
<accession>A0A560DPF3</accession>
<dbReference type="AlphaFoldDB" id="A0A560DPF3"/>
<evidence type="ECO:0000256" key="1">
    <source>
        <dbReference type="SAM" id="Phobius"/>
    </source>
</evidence>
<protein>
    <submittedName>
        <fullName evidence="2">Uncharacterized protein</fullName>
    </submittedName>
</protein>
<feature type="transmembrane region" description="Helical" evidence="1">
    <location>
        <begin position="12"/>
        <end position="29"/>
    </location>
</feature>
<dbReference type="EMBL" id="VITK01000005">
    <property type="protein sequence ID" value="TWA98986.1"/>
    <property type="molecule type" value="Genomic_DNA"/>
</dbReference>
<gene>
    <name evidence="2" type="ORF">FBZ96_105665</name>
</gene>
<sequence length="298" mass="32512">MSTTSGDGVGNMAFPILPVLVTIVGSLLWRGEATEVDKSTPSRPGSESPWDKALVDWSRMSPLGLVLASWRWPTSKLLVHDTGSLLVDHRDTEKGSWVATMAPALPSHHRGCEQNVDLVLLCPVCEPLYRSTSQAGQRLRSRHGSLKLLEQARNILRCSKQQHVAAPGRRGRAVTDKRTQAPSRWLVGCGSAAKAGPSWAPFVRSCDAQAQTRALKVLKRHLEGVNRDFGLVSDGRSCRVVRKHSAGKNYRDPTARLPSWLAKRCSNSDVRHTASGGTPIFILPARTLNPEQPASAKV</sequence>
<comment type="caution">
    <text evidence="2">The sequence shown here is derived from an EMBL/GenBank/DDBJ whole genome shotgun (WGS) entry which is preliminary data.</text>
</comment>
<dbReference type="STRING" id="1803665.GCA_001641335_05455"/>
<reference evidence="2 3" key="1">
    <citation type="submission" date="2019-06" db="EMBL/GenBank/DDBJ databases">
        <title>Genomic Encyclopedia of Type Strains, Phase IV (KMG-V): Genome sequencing to study the core and pangenomes of soil and plant-associated prokaryotes.</title>
        <authorList>
            <person name="Whitman W."/>
        </authorList>
    </citation>
    <scope>NUCLEOTIDE SEQUENCE [LARGE SCALE GENOMIC DNA]</scope>
    <source>
        <strain evidence="2 3">BR 510</strain>
    </source>
</reference>
<dbReference type="Proteomes" id="UP000319949">
    <property type="component" value="Unassembled WGS sequence"/>
</dbReference>
<keyword evidence="1" id="KW-1133">Transmembrane helix</keyword>
<organism evidence="2 3">
    <name type="scientific">Bradyrhizobium stylosanthis</name>
    <dbReference type="NCBI Taxonomy" id="1803665"/>
    <lineage>
        <taxon>Bacteria</taxon>
        <taxon>Pseudomonadati</taxon>
        <taxon>Pseudomonadota</taxon>
        <taxon>Alphaproteobacteria</taxon>
        <taxon>Hyphomicrobiales</taxon>
        <taxon>Nitrobacteraceae</taxon>
        <taxon>Bradyrhizobium</taxon>
    </lineage>
</organism>
<keyword evidence="3" id="KW-1185">Reference proteome</keyword>